<accession>Q1KK80</accession>
<organism evidence="1">
    <name type="scientific">Zea mays subsp. mays</name>
    <name type="common">maize</name>
    <dbReference type="NCBI Taxonomy" id="381124"/>
    <lineage>
        <taxon>Eukaryota</taxon>
        <taxon>Viridiplantae</taxon>
        <taxon>Streptophyta</taxon>
        <taxon>Embryophyta</taxon>
        <taxon>Tracheophyta</taxon>
        <taxon>Spermatophyta</taxon>
        <taxon>Magnoliopsida</taxon>
        <taxon>Liliopsida</taxon>
        <taxon>Poales</taxon>
        <taxon>Poaceae</taxon>
        <taxon>PACMAD clade</taxon>
        <taxon>Panicoideae</taxon>
        <taxon>Andropogonodae</taxon>
        <taxon>Andropogoneae</taxon>
        <taxon>Tripsacinae</taxon>
        <taxon>Zea</taxon>
    </lineage>
</organism>
<geneLocation type="mitochondrion" evidence="1"/>
<proteinExistence type="predicted"/>
<name>Q1KK80_MAIZE</name>
<dbReference type="RefSeq" id="YP_588428.1">
    <property type="nucleotide sequence ID" value="NC_007982.1"/>
</dbReference>
<dbReference type="GeneID" id="4055810"/>
<protein>
    <submittedName>
        <fullName evidence="1">Uncharacterized protein orf149-a</fullName>
    </submittedName>
</protein>
<dbReference type="EMBL" id="DQ645536">
    <property type="protein sequence ID" value="ABF70947.1"/>
    <property type="molecule type" value="Genomic_DNA"/>
</dbReference>
<evidence type="ECO:0000313" key="1">
    <source>
        <dbReference type="EMBL" id="ABE98794.1"/>
    </source>
</evidence>
<keyword evidence="1" id="KW-0496">Mitochondrion</keyword>
<sequence>MIAFQGHPDKGTERVDMGLFLIKAYIGGWYDSKSFPTDVFSRWLDSPPGVNWKGQGFTMKQIAYNLHGDTNSIEFLHSLYADLVSQGKGCIANTSFSEVATNHGVGGSNPLLSGLAAPPGASLLKESFIVELLFLSNIYLLFGKTKPTY</sequence>
<reference evidence="1" key="1">
    <citation type="journal article" date="2007" name="Genetics">
        <title>Comparisons among two fertile and three male-sterile mitochondrial genomes of maize.</title>
        <authorList>
            <person name="Allen J.O."/>
            <person name="Fauron C.M."/>
            <person name="Minx P."/>
            <person name="Roark L."/>
            <person name="Oddiraju S."/>
            <person name="Lin G.N."/>
            <person name="Meyer L."/>
            <person name="Sun H."/>
            <person name="Kim K."/>
            <person name="Wang C."/>
            <person name="Du F."/>
            <person name="Xu D."/>
            <person name="Gibson M."/>
            <person name="Cifrese J."/>
            <person name="Clifton S.W."/>
            <person name="Newton K.J."/>
        </authorList>
    </citation>
    <scope>NUCLEOTIDE SEQUENCE</scope>
</reference>
<dbReference type="AlphaFoldDB" id="Q1KK80"/>
<gene>
    <name evidence="1" type="primary">orf149-a</name>
</gene>
<dbReference type="EMBL" id="DQ490953">
    <property type="protein sequence ID" value="ABE98794.1"/>
    <property type="molecule type" value="Genomic_DNA"/>
</dbReference>